<sequence>MGATAAYAGGSTSTELDNGRLSFEAHNGRDIGQSSSKFFTGIKYTKTGGGAVTAQLQLHTDDIVLKGKVRTVKKGQSIKAGWSSPVSDAPDCKAVGVMRANGEWYETPWVHHLC</sequence>
<organism evidence="3 5">
    <name type="scientific">Streptomyces platensis</name>
    <dbReference type="NCBI Taxonomy" id="58346"/>
    <lineage>
        <taxon>Bacteria</taxon>
        <taxon>Bacillati</taxon>
        <taxon>Actinomycetota</taxon>
        <taxon>Actinomycetes</taxon>
        <taxon>Kitasatosporales</taxon>
        <taxon>Streptomycetaceae</taxon>
        <taxon>Streptomyces</taxon>
    </lineage>
</organism>
<evidence type="ECO:0000256" key="1">
    <source>
        <dbReference type="SAM" id="MobiDB-lite"/>
    </source>
</evidence>
<dbReference type="EMBL" id="CP023691">
    <property type="protein sequence ID" value="QEV53801.1"/>
    <property type="molecule type" value="Genomic_DNA"/>
</dbReference>
<dbReference type="Proteomes" id="UP000325458">
    <property type="component" value="Chromosome"/>
</dbReference>
<dbReference type="Proteomes" id="UP000194225">
    <property type="component" value="Unassembled WGS sequence"/>
</dbReference>
<dbReference type="AlphaFoldDB" id="A0AAE6NK72"/>
<evidence type="ECO:0000313" key="2">
    <source>
        <dbReference type="EMBL" id="OSY37778.1"/>
    </source>
</evidence>
<proteinExistence type="predicted"/>
<dbReference type="KEGG" id="spla:CP981_21020"/>
<name>A0AAE6NK72_STRPT</name>
<keyword evidence="4" id="KW-1185">Reference proteome</keyword>
<feature type="compositionally biased region" description="Low complexity" evidence="1">
    <location>
        <begin position="1"/>
        <end position="14"/>
    </location>
</feature>
<feature type="region of interest" description="Disordered" evidence="1">
    <location>
        <begin position="1"/>
        <end position="34"/>
    </location>
</feature>
<evidence type="ECO:0000313" key="3">
    <source>
        <dbReference type="EMBL" id="QEV53801.1"/>
    </source>
</evidence>
<reference evidence="2 4" key="1">
    <citation type="submission" date="2016-09" db="EMBL/GenBank/DDBJ databases">
        <title>Streptomyces platensis DSM40041, a candidate organism with high potential of specific P450 cytochromes.</title>
        <authorList>
            <person name="Grumaz C."/>
            <person name="Vainshtein Y."/>
            <person name="Kirstahler P."/>
            <person name="Sohn K."/>
        </authorList>
    </citation>
    <scope>NUCLEOTIDE SEQUENCE [LARGE SCALE GENOMIC DNA]</scope>
    <source>
        <strain evidence="2 4">DSM 40041</strain>
    </source>
</reference>
<reference evidence="3 5" key="2">
    <citation type="submission" date="2017-09" db="EMBL/GenBank/DDBJ databases">
        <authorList>
            <person name="Lee N."/>
            <person name="Cho B.-K."/>
        </authorList>
    </citation>
    <scope>NUCLEOTIDE SEQUENCE [LARGE SCALE GENOMIC DNA]</scope>
    <source>
        <strain evidence="3 5">ATCC 23948</strain>
    </source>
</reference>
<dbReference type="EMBL" id="MIGA01000064">
    <property type="protein sequence ID" value="OSY37778.1"/>
    <property type="molecule type" value="Genomic_DNA"/>
</dbReference>
<evidence type="ECO:0000313" key="4">
    <source>
        <dbReference type="Proteomes" id="UP000194225"/>
    </source>
</evidence>
<accession>A0AAE6NK72</accession>
<protein>
    <submittedName>
        <fullName evidence="3">Uncharacterized protein</fullName>
    </submittedName>
</protein>
<evidence type="ECO:0000313" key="5">
    <source>
        <dbReference type="Proteomes" id="UP000325458"/>
    </source>
</evidence>
<gene>
    <name evidence="2" type="ORF">BG653_06327</name>
    <name evidence="3" type="ORF">CP981_21020</name>
</gene>